<dbReference type="OMA" id="WIGREEV"/>
<dbReference type="Proteomes" id="UP000008837">
    <property type="component" value="Unassembled WGS sequence"/>
</dbReference>
<reference evidence="3 4" key="1">
    <citation type="journal article" date="2007" name="Proc. Natl. Acad. Sci. U.S.A.">
        <title>Dandruff-associated Malassezia genomes reveal convergent and divergent virulence traits shared with plant and human fungal pathogens.</title>
        <authorList>
            <person name="Xu J."/>
            <person name="Saunders C.W."/>
            <person name="Hu P."/>
            <person name="Grant R.A."/>
            <person name="Boekhout T."/>
            <person name="Kuramae E.E."/>
            <person name="Kronstad J.W."/>
            <person name="Deangelis Y.M."/>
            <person name="Reeder N.L."/>
            <person name="Johnstone K.R."/>
            <person name="Leland M."/>
            <person name="Fieno A.M."/>
            <person name="Begley W.M."/>
            <person name="Sun Y."/>
            <person name="Lacey M.P."/>
            <person name="Chaudhary T."/>
            <person name="Keough T."/>
            <person name="Chu L."/>
            <person name="Sears R."/>
            <person name="Yuan B."/>
            <person name="Dawson T.L.Jr."/>
        </authorList>
    </citation>
    <scope>NUCLEOTIDE SEQUENCE [LARGE SCALE GENOMIC DNA]</scope>
    <source>
        <strain evidence="4">ATCC MYA-4612 / CBS 7966</strain>
    </source>
</reference>
<keyword evidence="4" id="KW-1185">Reference proteome</keyword>
<evidence type="ECO:0000256" key="1">
    <source>
        <dbReference type="ARBA" id="ARBA00024204"/>
    </source>
</evidence>
<dbReference type="PANTHER" id="PTHR31905">
    <property type="entry name" value="COILED-COIL DOMAIN-CONTAINING PROTEIN 58"/>
    <property type="match status" value="1"/>
</dbReference>
<organism evidence="3 4">
    <name type="scientific">Malassezia globosa (strain ATCC MYA-4612 / CBS 7966)</name>
    <name type="common">Dandruff-associated fungus</name>
    <dbReference type="NCBI Taxonomy" id="425265"/>
    <lineage>
        <taxon>Eukaryota</taxon>
        <taxon>Fungi</taxon>
        <taxon>Dikarya</taxon>
        <taxon>Basidiomycota</taxon>
        <taxon>Ustilaginomycotina</taxon>
        <taxon>Malasseziomycetes</taxon>
        <taxon>Malasseziales</taxon>
        <taxon>Malasseziaceae</taxon>
        <taxon>Malassezia</taxon>
    </lineage>
</organism>
<protein>
    <submittedName>
        <fullName evidence="3">Uncharacterized protein</fullName>
    </submittedName>
</protein>
<dbReference type="Pfam" id="PF09774">
    <property type="entry name" value="MIX23"/>
    <property type="match status" value="1"/>
</dbReference>
<dbReference type="GeneID" id="5854961"/>
<dbReference type="KEGG" id="mgl:MGL_2450"/>
<dbReference type="RefSeq" id="XP_001730654.1">
    <property type="nucleotide sequence ID" value="XM_001730602.1"/>
</dbReference>
<dbReference type="GO" id="GO:0005758">
    <property type="term" value="C:mitochondrial intermembrane space"/>
    <property type="evidence" value="ECO:0007669"/>
    <property type="project" value="InterPro"/>
</dbReference>
<evidence type="ECO:0000313" key="4">
    <source>
        <dbReference type="Proteomes" id="UP000008837"/>
    </source>
</evidence>
<sequence>MAPTVYWTPPMRTVPSSMDDLEHAVAPSAKPVPTPESVPDVTPSLCLSLIEFKDMLRQFRAIDDGVTLRLNRAFAQSRDLGSSSPPSLLQRHDKSFSSSSAADLGRSTYAVVSETMCESIWSELALLWKRREDTIRYCIDINAQTQQQRNAAPLSQDDRLDLDRAKASPIETSGVSLSRGESTADFTTRQLRNELSIEAIVRRRSLDAFKSRCRLFKPSFKSSLTDSERELAFWEGR</sequence>
<dbReference type="VEuPathDB" id="FungiDB:MGL_2450"/>
<comment type="similarity">
    <text evidence="1">Belongs to the MIX23 family.</text>
</comment>
<dbReference type="EMBL" id="AAYY01000008">
    <property type="protein sequence ID" value="EDP43440.1"/>
    <property type="molecule type" value="Genomic_DNA"/>
</dbReference>
<dbReference type="AlphaFoldDB" id="A8Q3M7"/>
<evidence type="ECO:0000313" key="3">
    <source>
        <dbReference type="EMBL" id="EDP43440.1"/>
    </source>
</evidence>
<dbReference type="InterPro" id="IPR019171">
    <property type="entry name" value="MIX23"/>
</dbReference>
<gene>
    <name evidence="3" type="ORF">MGL_2450</name>
</gene>
<proteinExistence type="inferred from homology"/>
<feature type="region of interest" description="Disordered" evidence="2">
    <location>
        <begin position="78"/>
        <end position="100"/>
    </location>
</feature>
<dbReference type="InParanoid" id="A8Q3M7"/>
<dbReference type="STRING" id="425265.A8Q3M7"/>
<evidence type="ECO:0000256" key="2">
    <source>
        <dbReference type="SAM" id="MobiDB-lite"/>
    </source>
</evidence>
<dbReference type="PANTHER" id="PTHR31905:SF2">
    <property type="entry name" value="PROTEIN MIX23"/>
    <property type="match status" value="1"/>
</dbReference>
<accession>A8Q3M7</accession>
<dbReference type="OrthoDB" id="5593818at2759"/>
<comment type="caution">
    <text evidence="3">The sequence shown here is derived from an EMBL/GenBank/DDBJ whole genome shotgun (WGS) entry which is preliminary data.</text>
</comment>
<name>A8Q3M7_MALGO</name>